<evidence type="ECO:0000313" key="5">
    <source>
        <dbReference type="EMBL" id="CAK9251539.1"/>
    </source>
</evidence>
<evidence type="ECO:0000313" key="6">
    <source>
        <dbReference type="Proteomes" id="UP001497444"/>
    </source>
</evidence>
<protein>
    <recommendedName>
        <fullName evidence="1">thioredoxin-dependent peroxiredoxin</fullName>
        <ecNumber evidence="1">1.11.1.24</ecNumber>
    </recommendedName>
</protein>
<accession>A0ABP0VAU0</accession>
<dbReference type="SUPFAM" id="SSF52833">
    <property type="entry name" value="Thioredoxin-like"/>
    <property type="match status" value="1"/>
</dbReference>
<evidence type="ECO:0000256" key="1">
    <source>
        <dbReference type="ARBA" id="ARBA00013017"/>
    </source>
</evidence>
<dbReference type="Pfam" id="PF10417">
    <property type="entry name" value="1-cysPrx_C"/>
    <property type="match status" value="1"/>
</dbReference>
<dbReference type="EC" id="1.11.1.24" evidence="1"/>
<dbReference type="InterPro" id="IPR019479">
    <property type="entry name" value="Peroxiredoxin_C"/>
</dbReference>
<dbReference type="PANTHER" id="PTHR10681:SF176">
    <property type="entry name" value="THIOREDOXIN DOMAIN-CONTAINING PROTEIN"/>
    <property type="match status" value="1"/>
</dbReference>
<gene>
    <name evidence="5" type="ORF">CSSPJE1EN1_LOCUS26917</name>
</gene>
<dbReference type="Gene3D" id="3.40.30.10">
    <property type="entry name" value="Glutaredoxin"/>
    <property type="match status" value="1"/>
</dbReference>
<reference evidence="5" key="1">
    <citation type="submission" date="2024-02" db="EMBL/GenBank/DDBJ databases">
        <authorList>
            <consortium name="ELIXIR-Norway"/>
            <consortium name="Elixir Norway"/>
        </authorList>
    </citation>
    <scope>NUCLEOTIDE SEQUENCE</scope>
</reference>
<proteinExistence type="predicted"/>
<evidence type="ECO:0000256" key="3">
    <source>
        <dbReference type="ARBA" id="ARBA00049091"/>
    </source>
</evidence>
<dbReference type="InterPro" id="IPR036249">
    <property type="entry name" value="Thioredoxin-like_sf"/>
</dbReference>
<name>A0ABP0VAU0_9BRYO</name>
<comment type="caution">
    <text evidence="5">The sequence shown here is derived from an EMBL/GenBank/DDBJ whole genome shotgun (WGS) entry which is preliminary data.</text>
</comment>
<dbReference type="InterPro" id="IPR050217">
    <property type="entry name" value="Peroxiredoxin"/>
</dbReference>
<sequence>MTCFGAALRGLFIIDPKGVIRSIQINDDAVGRSVEETFRLLRAFQWADSHVGEACPASWTPGSDTIKTNPYESKEYFRTHYAKNE</sequence>
<evidence type="ECO:0000256" key="2">
    <source>
        <dbReference type="ARBA" id="ARBA00023002"/>
    </source>
</evidence>
<dbReference type="EMBL" id="CAXAQS010000412">
    <property type="protein sequence ID" value="CAK9251539.1"/>
    <property type="molecule type" value="Genomic_DNA"/>
</dbReference>
<organism evidence="5 6">
    <name type="scientific">Sphagnum jensenii</name>
    <dbReference type="NCBI Taxonomy" id="128206"/>
    <lineage>
        <taxon>Eukaryota</taxon>
        <taxon>Viridiplantae</taxon>
        <taxon>Streptophyta</taxon>
        <taxon>Embryophyta</taxon>
        <taxon>Bryophyta</taxon>
        <taxon>Sphagnophytina</taxon>
        <taxon>Sphagnopsida</taxon>
        <taxon>Sphagnales</taxon>
        <taxon>Sphagnaceae</taxon>
        <taxon>Sphagnum</taxon>
    </lineage>
</organism>
<keyword evidence="2" id="KW-0560">Oxidoreductase</keyword>
<keyword evidence="6" id="KW-1185">Reference proteome</keyword>
<evidence type="ECO:0000259" key="4">
    <source>
        <dbReference type="Pfam" id="PF10417"/>
    </source>
</evidence>
<comment type="catalytic activity">
    <reaction evidence="3">
        <text>a hydroperoxide + [thioredoxin]-dithiol = an alcohol + [thioredoxin]-disulfide + H2O</text>
        <dbReference type="Rhea" id="RHEA:62620"/>
        <dbReference type="Rhea" id="RHEA-COMP:10698"/>
        <dbReference type="Rhea" id="RHEA-COMP:10700"/>
        <dbReference type="ChEBI" id="CHEBI:15377"/>
        <dbReference type="ChEBI" id="CHEBI:29950"/>
        <dbReference type="ChEBI" id="CHEBI:30879"/>
        <dbReference type="ChEBI" id="CHEBI:35924"/>
        <dbReference type="ChEBI" id="CHEBI:50058"/>
        <dbReference type="EC" id="1.11.1.24"/>
    </reaction>
</comment>
<dbReference type="PANTHER" id="PTHR10681">
    <property type="entry name" value="THIOREDOXIN PEROXIDASE"/>
    <property type="match status" value="1"/>
</dbReference>
<feature type="domain" description="Peroxiredoxin C-terminal" evidence="4">
    <location>
        <begin position="43"/>
        <end position="77"/>
    </location>
</feature>
<dbReference type="Proteomes" id="UP001497444">
    <property type="component" value="Unassembled WGS sequence"/>
</dbReference>